<proteinExistence type="predicted"/>
<comment type="caution">
    <text evidence="2">The sequence shown here is derived from an EMBL/GenBank/DDBJ whole genome shotgun (WGS) entry which is preliminary data.</text>
</comment>
<keyword evidence="1" id="KW-0812">Transmembrane</keyword>
<keyword evidence="1" id="KW-0472">Membrane</keyword>
<gene>
    <name evidence="2" type="ORF">H9751_00855</name>
</gene>
<evidence type="ECO:0000313" key="2">
    <source>
        <dbReference type="EMBL" id="HJC84105.1"/>
    </source>
</evidence>
<evidence type="ECO:0000313" key="3">
    <source>
        <dbReference type="Proteomes" id="UP000823858"/>
    </source>
</evidence>
<name>A0A9D2TP89_9CORY</name>
<dbReference type="Proteomes" id="UP000823858">
    <property type="component" value="Unassembled WGS sequence"/>
</dbReference>
<protein>
    <submittedName>
        <fullName evidence="2">Uncharacterized protein</fullName>
    </submittedName>
</protein>
<feature type="transmembrane region" description="Helical" evidence="1">
    <location>
        <begin position="6"/>
        <end position="25"/>
    </location>
</feature>
<keyword evidence="1" id="KW-1133">Transmembrane helix</keyword>
<evidence type="ECO:0000256" key="1">
    <source>
        <dbReference type="SAM" id="Phobius"/>
    </source>
</evidence>
<sequence>MFTAITAVIGVVITGFMTLATYLSAVGMARDAARAAALGDGASARTIVAAADPDAQVTVSGAVSQTATAQPAVTAQDGDSLDLLTVTVVVPGRLFDISATAVIVNEPD</sequence>
<dbReference type="AlphaFoldDB" id="A0A9D2TP89"/>
<accession>A0A9D2TP89</accession>
<reference evidence="2" key="1">
    <citation type="journal article" date="2021" name="PeerJ">
        <title>Extensive microbial diversity within the chicken gut microbiome revealed by metagenomics and culture.</title>
        <authorList>
            <person name="Gilroy R."/>
            <person name="Ravi A."/>
            <person name="Getino M."/>
            <person name="Pursley I."/>
            <person name="Horton D.L."/>
            <person name="Alikhan N.F."/>
            <person name="Baker D."/>
            <person name="Gharbi K."/>
            <person name="Hall N."/>
            <person name="Watson M."/>
            <person name="Adriaenssens E.M."/>
            <person name="Foster-Nyarko E."/>
            <person name="Jarju S."/>
            <person name="Secka A."/>
            <person name="Antonio M."/>
            <person name="Oren A."/>
            <person name="Chaudhuri R.R."/>
            <person name="La Ragione R."/>
            <person name="Hildebrand F."/>
            <person name="Pallen M.J."/>
        </authorList>
    </citation>
    <scope>NUCLEOTIDE SEQUENCE</scope>
    <source>
        <strain evidence="2">ChiHjej13B12-4958</strain>
    </source>
</reference>
<organism evidence="2 3">
    <name type="scientific">Candidatus Corynebacterium faecigallinarum</name>
    <dbReference type="NCBI Taxonomy" id="2838528"/>
    <lineage>
        <taxon>Bacteria</taxon>
        <taxon>Bacillati</taxon>
        <taxon>Actinomycetota</taxon>
        <taxon>Actinomycetes</taxon>
        <taxon>Mycobacteriales</taxon>
        <taxon>Corynebacteriaceae</taxon>
        <taxon>Corynebacterium</taxon>
    </lineage>
</organism>
<dbReference type="EMBL" id="DWVP01000001">
    <property type="protein sequence ID" value="HJC84105.1"/>
    <property type="molecule type" value="Genomic_DNA"/>
</dbReference>
<reference evidence="2" key="2">
    <citation type="submission" date="2021-04" db="EMBL/GenBank/DDBJ databases">
        <authorList>
            <person name="Gilroy R."/>
        </authorList>
    </citation>
    <scope>NUCLEOTIDE SEQUENCE</scope>
    <source>
        <strain evidence="2">ChiHjej13B12-4958</strain>
    </source>
</reference>